<organism evidence="4 5">
    <name type="scientific">Rosa chinensis</name>
    <name type="common">China rose</name>
    <dbReference type="NCBI Taxonomy" id="74649"/>
    <lineage>
        <taxon>Eukaryota</taxon>
        <taxon>Viridiplantae</taxon>
        <taxon>Streptophyta</taxon>
        <taxon>Embryophyta</taxon>
        <taxon>Tracheophyta</taxon>
        <taxon>Spermatophyta</taxon>
        <taxon>Magnoliopsida</taxon>
        <taxon>eudicotyledons</taxon>
        <taxon>Gunneridae</taxon>
        <taxon>Pentapetalae</taxon>
        <taxon>rosids</taxon>
        <taxon>fabids</taxon>
        <taxon>Rosales</taxon>
        <taxon>Rosaceae</taxon>
        <taxon>Rosoideae</taxon>
        <taxon>Rosoideae incertae sedis</taxon>
        <taxon>Rosa</taxon>
    </lineage>
</organism>
<dbReference type="OrthoDB" id="1928087at2759"/>
<dbReference type="Proteomes" id="UP000238479">
    <property type="component" value="Chromosome 4"/>
</dbReference>
<dbReference type="InterPro" id="IPR003888">
    <property type="entry name" value="FYrich_N"/>
</dbReference>
<name>A0A2P6R2E7_ROSCH</name>
<dbReference type="PANTHER" id="PTHR22715:SF1">
    <property type="entry name" value="DNA BINDING PROTEIN"/>
    <property type="match status" value="1"/>
</dbReference>
<evidence type="ECO:0000313" key="4">
    <source>
        <dbReference type="EMBL" id="PRQ40612.1"/>
    </source>
</evidence>
<dbReference type="GO" id="GO:0140993">
    <property type="term" value="F:histone modifying activity"/>
    <property type="evidence" value="ECO:0007669"/>
    <property type="project" value="UniProtKB-ARBA"/>
</dbReference>
<feature type="region of interest" description="Disordered" evidence="3">
    <location>
        <begin position="459"/>
        <end position="568"/>
    </location>
</feature>
<dbReference type="GO" id="GO:0048731">
    <property type="term" value="P:system development"/>
    <property type="evidence" value="ECO:0007669"/>
    <property type="project" value="UniProtKB-ARBA"/>
</dbReference>
<dbReference type="OMA" id="AKSMMTF"/>
<dbReference type="Gramene" id="PRQ40612">
    <property type="protein sequence ID" value="PRQ40612"/>
    <property type="gene ID" value="RchiOBHm_Chr4g0437911"/>
</dbReference>
<dbReference type="GO" id="GO:0051726">
    <property type="term" value="P:regulation of cell cycle"/>
    <property type="evidence" value="ECO:0007669"/>
    <property type="project" value="TreeGrafter"/>
</dbReference>
<comment type="subcellular location">
    <subcellularLocation>
        <location evidence="1">Nucleus</location>
    </subcellularLocation>
</comment>
<feature type="region of interest" description="Disordered" evidence="3">
    <location>
        <begin position="145"/>
        <end position="206"/>
    </location>
</feature>
<dbReference type="EMBL" id="PDCK01000042">
    <property type="protein sequence ID" value="PRQ40612.1"/>
    <property type="molecule type" value="Genomic_DNA"/>
</dbReference>
<evidence type="ECO:0000256" key="3">
    <source>
        <dbReference type="SAM" id="MobiDB-lite"/>
    </source>
</evidence>
<feature type="compositionally biased region" description="Polar residues" evidence="3">
    <location>
        <begin position="189"/>
        <end position="205"/>
    </location>
</feature>
<proteinExistence type="predicted"/>
<comment type="caution">
    <text evidence="4">The sequence shown here is derived from an EMBL/GenBank/DDBJ whole genome shotgun (WGS) entry which is preliminary data.</text>
</comment>
<evidence type="ECO:0000256" key="2">
    <source>
        <dbReference type="ARBA" id="ARBA00023242"/>
    </source>
</evidence>
<dbReference type="PROSITE" id="PS51543">
    <property type="entry name" value="FYRC"/>
    <property type="match status" value="1"/>
</dbReference>
<dbReference type="GO" id="GO:0005634">
    <property type="term" value="C:nucleus"/>
    <property type="evidence" value="ECO:0007669"/>
    <property type="project" value="UniProtKB-SubCell"/>
</dbReference>
<dbReference type="Gene3D" id="3.30.160.360">
    <property type="match status" value="1"/>
</dbReference>
<evidence type="ECO:0000256" key="1">
    <source>
        <dbReference type="ARBA" id="ARBA00004123"/>
    </source>
</evidence>
<dbReference type="SUPFAM" id="SSF50978">
    <property type="entry name" value="WD40 repeat-like"/>
    <property type="match status" value="1"/>
</dbReference>
<dbReference type="InterPro" id="IPR003889">
    <property type="entry name" value="FYrich_C"/>
</dbReference>
<keyword evidence="2" id="KW-0539">Nucleus</keyword>
<dbReference type="STRING" id="74649.A0A2P6R2E7"/>
<feature type="region of interest" description="Disordered" evidence="3">
    <location>
        <begin position="217"/>
        <end position="236"/>
    </location>
</feature>
<sequence length="1291" mass="140803">MANPNGAAVKEKPDDLEITSIGSLYSGPWDKKYWSSSRGKDRYPYPIGYGAVRAHNGSTHKMEIQEGPKGPLFSIIAADGQSCSGQTPDIAWEKFQKKCFPRTKIWHGKRFSCKIDGVEFFGFKNPFVQRLLRELAADVNGAAEQSLLPSSSSNGASRTDIDNRSPEAYSDLGRPQITGKRSRKRESGNAKSSSRTGINKTTTEDLVSISEALSPIKGSKRHCNNGNPMPSLNEEHDIPAVLPPLVHLVPVHQEESEISAKDHLPLDSVGFFNHLSKDNIPEDSNGPGKCKATPAAINMSVDERKPVDRSQGTKMEDISFPMATNDQYVDATIPQDCQGLTDVELFAPDTLDFTQDKTADSSSTIQLFAPDTLDSEGNDCHYLNADKNADSSSTIQDRSTMDVVIADGLTESHPEEETPTVKSNASSQNIDFDSVGQEMAKSMMTFLLPQAIPLLNKGSRKKKGSGIPSEVLPFTVKSQKESNETTAPSPGLMPSNKDAKGKKMHTQSTDIGPIAPTKSIIPDSLDDDQNGDHVSNHLISLSDKAEPDQHNSDGAFPMNSHGHLVSSNEHSHHLAANEHGHLLAANEYNKLIDDQQETRGSKDACPSKEVGMASTGRLQECGQYILESLPVRATPYRKVFSEEITEKFHIDECPVGITLSSKNMNETAVDPTKDTVDDNQRGMLNSLNISEKETAAKTLSTKTENLSFSQVPKLVYTRKKVQTISHMKGNNSGPVSKSIICKNNVPETYPSTETLQVGSSDDNSNIRDSFCAEAKIVGRSSLNAEKPSMNSKAVLNSIGPAVLQDQALLVGEKDTSYFHDLFVSHLENQVDKNVVDHENLLQFKDSETSHKQGPSFSCDPNSIPFGSDLKPHNMELNNGLVGILEFVGCYTHPVPVLSVLLSTKGNHIYICVLCGLLVGKDISLFIYKVDIEEPKVGHPSLVGHTSVTLPDLTDYFGGMALGRSCLQLTPDGQCLVLLDSIKTPFCRQGKTHCLCTTCASSYSEENAVKIVQVKLGYVSLVARLKAVESQRCILVCEPSNLVSVGKTGRLHLWVMDSTWSAQMEYMVMPSEDCISPGIVELKRIPNCTHLIVGHNGYGEFSLWDIFKRILVSRFSVPSASICQFFPISLFAWQMNFPVSSHFDMEEHVNQIMASTSKKQFLSEGEDVAVCLLVSSSDFDAQQDYESGDCHPNPVGRWRLALMVKNTVIFGTALDSRASVIGASAGLGICGTCDGLVYMWELSSGTKLGTMHHFKGGGVSCISTDDSRSGAVAIAGDNQVLVYLRSRKYSVN</sequence>
<dbReference type="InterPro" id="IPR036322">
    <property type="entry name" value="WD40_repeat_dom_sf"/>
</dbReference>
<protein>
    <submittedName>
        <fullName evidence="4">Putative chromatin remodeling &amp; transcription regulator FYR family</fullName>
    </submittedName>
</protein>
<accession>A0A2P6R2E7</accession>
<dbReference type="PROSITE" id="PS51542">
    <property type="entry name" value="FYRN"/>
    <property type="match status" value="1"/>
</dbReference>
<gene>
    <name evidence="4" type="ORF">RchiOBHm_Chr4g0437911</name>
</gene>
<evidence type="ECO:0000313" key="5">
    <source>
        <dbReference type="Proteomes" id="UP000238479"/>
    </source>
</evidence>
<dbReference type="InterPro" id="IPR040092">
    <property type="entry name" value="TBRG1"/>
</dbReference>
<reference evidence="4 5" key="1">
    <citation type="journal article" date="2018" name="Nat. Genet.">
        <title>The Rosa genome provides new insights in the design of modern roses.</title>
        <authorList>
            <person name="Bendahmane M."/>
        </authorList>
    </citation>
    <scope>NUCLEOTIDE SEQUENCE [LARGE SCALE GENOMIC DNA]</scope>
    <source>
        <strain evidence="5">cv. Old Blush</strain>
    </source>
</reference>
<keyword evidence="5" id="KW-1185">Reference proteome</keyword>
<dbReference type="PANTHER" id="PTHR22715">
    <property type="entry name" value="TRANSFORMING GROWTH FACTOR BETA REGULATED GENE 1"/>
    <property type="match status" value="1"/>
</dbReference>